<dbReference type="OrthoDB" id="9804920at2"/>
<dbReference type="InterPro" id="IPR008257">
    <property type="entry name" value="Pept_M19"/>
</dbReference>
<protein>
    <submittedName>
        <fullName evidence="1">Membrane dipeptidase</fullName>
    </submittedName>
</protein>
<accession>A0A5P1R6I4</accession>
<dbReference type="InterPro" id="IPR032466">
    <property type="entry name" value="Metal_Hydrolase"/>
</dbReference>
<reference evidence="1 2" key="1">
    <citation type="journal article" date="2019" name="Biochem. Eng. J.">
        <title>Metabolic engineering of the marine bacteria Neptunomonas concharum for the production of acetoin and meso-2,3-butanediol from acetate.</title>
        <authorList>
            <person name="Li W."/>
            <person name="Pu N."/>
            <person name="Liu C.-X."/>
            <person name="Yuan Q.-P."/>
            <person name="Li Z.-J."/>
        </authorList>
    </citation>
    <scope>NUCLEOTIDE SEQUENCE [LARGE SCALE GENOMIC DNA]</scope>
    <source>
        <strain evidence="1 2">JCM17730</strain>
    </source>
</reference>
<dbReference type="PANTHER" id="PTHR10443:SF12">
    <property type="entry name" value="DIPEPTIDASE"/>
    <property type="match status" value="1"/>
</dbReference>
<organism evidence="1 2">
    <name type="scientific">Neptunomonas concharum</name>
    <dbReference type="NCBI Taxonomy" id="1031538"/>
    <lineage>
        <taxon>Bacteria</taxon>
        <taxon>Pseudomonadati</taxon>
        <taxon>Pseudomonadota</taxon>
        <taxon>Gammaproteobacteria</taxon>
        <taxon>Oceanospirillales</taxon>
        <taxon>Oceanospirillaceae</taxon>
        <taxon>Neptunomonas</taxon>
    </lineage>
</organism>
<dbReference type="Proteomes" id="UP000324760">
    <property type="component" value="Chromosome"/>
</dbReference>
<dbReference type="GO" id="GO:0006508">
    <property type="term" value="P:proteolysis"/>
    <property type="evidence" value="ECO:0007669"/>
    <property type="project" value="InterPro"/>
</dbReference>
<dbReference type="Gene3D" id="3.20.20.140">
    <property type="entry name" value="Metal-dependent hydrolases"/>
    <property type="match status" value="1"/>
</dbReference>
<dbReference type="RefSeq" id="WP_138986027.1">
    <property type="nucleotide sequence ID" value="NZ_CP043869.1"/>
</dbReference>
<proteinExistence type="predicted"/>
<dbReference type="Pfam" id="PF01244">
    <property type="entry name" value="Peptidase_M19"/>
    <property type="match status" value="1"/>
</dbReference>
<gene>
    <name evidence="1" type="ORF">F0U83_00635</name>
</gene>
<dbReference type="AlphaFoldDB" id="A0A5P1R6I4"/>
<name>A0A5P1R6I4_9GAMM</name>
<keyword evidence="2" id="KW-1185">Reference proteome</keyword>
<dbReference type="PANTHER" id="PTHR10443">
    <property type="entry name" value="MICROSOMAL DIPEPTIDASE"/>
    <property type="match status" value="1"/>
</dbReference>
<dbReference type="KEGG" id="ncu:F0U83_00635"/>
<dbReference type="SUPFAM" id="SSF51556">
    <property type="entry name" value="Metallo-dependent hydrolases"/>
    <property type="match status" value="1"/>
</dbReference>
<dbReference type="PROSITE" id="PS51365">
    <property type="entry name" value="RENAL_DIPEPTIDASE_2"/>
    <property type="match status" value="1"/>
</dbReference>
<evidence type="ECO:0000313" key="2">
    <source>
        <dbReference type="Proteomes" id="UP000324760"/>
    </source>
</evidence>
<dbReference type="GO" id="GO:0070573">
    <property type="term" value="F:metallodipeptidase activity"/>
    <property type="evidence" value="ECO:0007669"/>
    <property type="project" value="InterPro"/>
</dbReference>
<sequence length="337" mass="38418">MNNALHKELVVIDGLQYSNWNRAIFEQLHQGGVTMVHATIVYHEQIRETLMRIAEWNRHFEMNSDLIMPIRSTADIRLAKQLGKVGIMFGAQNCSPIEDDIGMVEVMRELNLMIMQLTYNNQSLLACGCYEAEDSGVTRFGKQVIREMNRVGMVVDMSHSAERSTLEAIEISERPIIISHANPLSFHEAKRNKSDKVLRALGESGGLLGFSLYPFHLKNGPDCTLDEFCDMVASTADLMDIDRIGIGTDLCQEQPTAVLEWMRNGRWSKEMDYGEGSKSNADWPRPLEWFRDSRDFPNLTHGLLKRGFSEKDVAKIMGLNWLHFLDDALQPMTQRTH</sequence>
<dbReference type="EMBL" id="CP043869">
    <property type="protein sequence ID" value="QEQ95324.1"/>
    <property type="molecule type" value="Genomic_DNA"/>
</dbReference>
<evidence type="ECO:0000313" key="1">
    <source>
        <dbReference type="EMBL" id="QEQ95324.1"/>
    </source>
</evidence>